<gene>
    <name evidence="2" type="ORF">D0Q02_09750</name>
</gene>
<sequence>MGTVRRLRPVAGPSVVEAIDGFLATLDHPETAGTRRVYASTLRQVREHLGPATPPRNTRHPGRRNGAGRLVHGPVG</sequence>
<dbReference type="EMBL" id="QVFU01000007">
    <property type="protein sequence ID" value="RFS46709.1"/>
    <property type="molecule type" value="Genomic_DNA"/>
</dbReference>
<evidence type="ECO:0000313" key="2">
    <source>
        <dbReference type="EMBL" id="RFS46709.1"/>
    </source>
</evidence>
<dbReference type="Proteomes" id="UP000262621">
    <property type="component" value="Unassembled WGS sequence"/>
</dbReference>
<keyword evidence="3" id="KW-1185">Reference proteome</keyword>
<reference evidence="2 3" key="1">
    <citation type="submission" date="2018-08" db="EMBL/GenBank/DDBJ databases">
        <title>Verrucosispora craniellae sp. nov., isolated from a marine sponge in the South China Sea.</title>
        <authorList>
            <person name="Li L."/>
            <person name="Lin H.W."/>
        </authorList>
    </citation>
    <scope>NUCLEOTIDE SEQUENCE [LARGE SCALE GENOMIC DNA]</scope>
    <source>
        <strain evidence="2 3">LHW63014</strain>
    </source>
</reference>
<dbReference type="AlphaFoldDB" id="A0A372G1T0"/>
<organism evidence="2 3">
    <name type="scientific">Micromonospora craniellae</name>
    <dbReference type="NCBI Taxonomy" id="2294034"/>
    <lineage>
        <taxon>Bacteria</taxon>
        <taxon>Bacillati</taxon>
        <taxon>Actinomycetota</taxon>
        <taxon>Actinomycetes</taxon>
        <taxon>Micromonosporales</taxon>
        <taxon>Micromonosporaceae</taxon>
        <taxon>Micromonospora</taxon>
    </lineage>
</organism>
<dbReference type="RefSeq" id="WP_147333439.1">
    <property type="nucleotide sequence ID" value="NZ_CP061725.1"/>
</dbReference>
<dbReference type="OrthoDB" id="9811812at2"/>
<evidence type="ECO:0000256" key="1">
    <source>
        <dbReference type="SAM" id="MobiDB-lite"/>
    </source>
</evidence>
<proteinExistence type="predicted"/>
<feature type="region of interest" description="Disordered" evidence="1">
    <location>
        <begin position="46"/>
        <end position="76"/>
    </location>
</feature>
<evidence type="ECO:0000313" key="3">
    <source>
        <dbReference type="Proteomes" id="UP000262621"/>
    </source>
</evidence>
<name>A0A372G1T0_9ACTN</name>
<accession>A0A372G1T0</accession>
<protein>
    <submittedName>
        <fullName evidence="2">Uncharacterized protein</fullName>
    </submittedName>
</protein>
<comment type="caution">
    <text evidence="2">The sequence shown here is derived from an EMBL/GenBank/DDBJ whole genome shotgun (WGS) entry which is preliminary data.</text>
</comment>